<protein>
    <submittedName>
        <fullName evidence="1">Uncharacterized protein</fullName>
    </submittedName>
</protein>
<accession>A0AAJ3MYG4</accession>
<evidence type="ECO:0000313" key="2">
    <source>
        <dbReference type="Proteomes" id="UP000188998"/>
    </source>
</evidence>
<dbReference type="AlphaFoldDB" id="A0AAJ3MYG4"/>
<reference evidence="1 2" key="1">
    <citation type="submission" date="2016-10" db="EMBL/GenBank/DDBJ databases">
        <title>Rodentibacter gen. nov. and new species.</title>
        <authorList>
            <person name="Christensen H."/>
        </authorList>
    </citation>
    <scope>NUCLEOTIDE SEQUENCE [LARGE SCALE GENOMIC DNA]</scope>
    <source>
        <strain evidence="1 2">199137021</strain>
    </source>
</reference>
<name>A0AAJ3MYG4_9PAST</name>
<comment type="caution">
    <text evidence="1">The sequence shown here is derived from an EMBL/GenBank/DDBJ whole genome shotgun (WGS) entry which is preliminary data.</text>
</comment>
<dbReference type="EMBL" id="MLAB01000074">
    <property type="protein sequence ID" value="OOF69532.1"/>
    <property type="molecule type" value="Genomic_DNA"/>
</dbReference>
<sequence length="116" mass="13659">MKAYNSEYFYDPMRAFYDSGADYLTVTKHRLVVIAKNAYATLFKISCGDYGNCPIATEQIEQDMTDLNVFCRLFENAKEFPLDKNHVKYSYELDYDEQIKELDKILLKYVEFLSSK</sequence>
<evidence type="ECO:0000313" key="1">
    <source>
        <dbReference type="EMBL" id="OOF69532.1"/>
    </source>
</evidence>
<keyword evidence="2" id="KW-1185">Reference proteome</keyword>
<dbReference type="Proteomes" id="UP000188998">
    <property type="component" value="Unassembled WGS sequence"/>
</dbReference>
<organism evidence="1 2">
    <name type="scientific">Rodentibacter caecimuris</name>
    <dbReference type="NCBI Taxonomy" id="1796644"/>
    <lineage>
        <taxon>Bacteria</taxon>
        <taxon>Pseudomonadati</taxon>
        <taxon>Pseudomonadota</taxon>
        <taxon>Gammaproteobacteria</taxon>
        <taxon>Pasteurellales</taxon>
        <taxon>Pasteurellaceae</taxon>
        <taxon>Rodentibacter</taxon>
    </lineage>
</organism>
<dbReference type="RefSeq" id="WP_059366274.1">
    <property type="nucleotide sequence ID" value="NZ_BBXJ01000001.1"/>
</dbReference>
<proteinExistence type="predicted"/>
<gene>
    <name evidence="1" type="ORF">BKG90_11695</name>
</gene>